<dbReference type="GO" id="GO:0043190">
    <property type="term" value="C:ATP-binding cassette (ABC) transporter complex"/>
    <property type="evidence" value="ECO:0007669"/>
    <property type="project" value="InterPro"/>
</dbReference>
<dbReference type="Gene3D" id="3.10.105.10">
    <property type="entry name" value="Dipeptide-binding Protein, Domain 3"/>
    <property type="match status" value="1"/>
</dbReference>
<feature type="chain" id="PRO_5012898794" description="Solute-binding protein family 5 domain-containing protein" evidence="4">
    <location>
        <begin position="26"/>
        <end position="516"/>
    </location>
</feature>
<keyword evidence="2" id="KW-0813">Transport</keyword>
<dbReference type="RefSeq" id="WP_094853532.1">
    <property type="nucleotide sequence ID" value="NZ_NEVM01000002.1"/>
</dbReference>
<keyword evidence="7" id="KW-1185">Reference proteome</keyword>
<evidence type="ECO:0000259" key="5">
    <source>
        <dbReference type="Pfam" id="PF00496"/>
    </source>
</evidence>
<feature type="signal peptide" evidence="4">
    <location>
        <begin position="1"/>
        <end position="25"/>
    </location>
</feature>
<reference evidence="7" key="1">
    <citation type="submission" date="2017-05" db="EMBL/GenBank/DDBJ databases">
        <title>Complete and WGS of Bordetella genogroups.</title>
        <authorList>
            <person name="Spilker T."/>
            <person name="Lipuma J."/>
        </authorList>
    </citation>
    <scope>NUCLEOTIDE SEQUENCE [LARGE SCALE GENOMIC DNA]</scope>
    <source>
        <strain evidence="7">AU16122</strain>
    </source>
</reference>
<dbReference type="InterPro" id="IPR030678">
    <property type="entry name" value="Peptide/Ni-bd"/>
</dbReference>
<dbReference type="PROSITE" id="PS01040">
    <property type="entry name" value="SBP_BACTERIAL_5"/>
    <property type="match status" value="1"/>
</dbReference>
<organism evidence="6 7">
    <name type="scientific">Bordetella genomosp. 10</name>
    <dbReference type="NCBI Taxonomy" id="1416804"/>
    <lineage>
        <taxon>Bacteria</taxon>
        <taxon>Pseudomonadati</taxon>
        <taxon>Pseudomonadota</taxon>
        <taxon>Betaproteobacteria</taxon>
        <taxon>Burkholderiales</taxon>
        <taxon>Alcaligenaceae</taxon>
        <taxon>Bordetella</taxon>
    </lineage>
</organism>
<dbReference type="OrthoDB" id="9801799at2"/>
<evidence type="ECO:0000256" key="4">
    <source>
        <dbReference type="SAM" id="SignalP"/>
    </source>
</evidence>
<evidence type="ECO:0000313" key="6">
    <source>
        <dbReference type="EMBL" id="OZI34541.1"/>
    </source>
</evidence>
<comment type="similarity">
    <text evidence="1">Belongs to the bacterial solute-binding protein 5 family.</text>
</comment>
<evidence type="ECO:0000313" key="7">
    <source>
        <dbReference type="Proteomes" id="UP000216020"/>
    </source>
</evidence>
<dbReference type="CDD" id="cd08515">
    <property type="entry name" value="PBP2_NikA_DppA_OppA_like_10"/>
    <property type="match status" value="1"/>
</dbReference>
<dbReference type="GO" id="GO:0015833">
    <property type="term" value="P:peptide transport"/>
    <property type="evidence" value="ECO:0007669"/>
    <property type="project" value="TreeGrafter"/>
</dbReference>
<gene>
    <name evidence="6" type="ORF">CAL29_13650</name>
</gene>
<dbReference type="EMBL" id="NEVM01000002">
    <property type="protein sequence ID" value="OZI34541.1"/>
    <property type="molecule type" value="Genomic_DNA"/>
</dbReference>
<sequence>MGGKRFLLGVAAAAVLTAGGGSAWAGKADDTLVWATASEMNTPDIYYGNQREALIVTYAMCDSLVHRDPITNEYKPLLATSWAWTDDRTLDVKLRKGVKFHNGKEMTAEDVAYTFNTLAPESSGMAFRALVDWIQNVEVVSPYEVIFHAKHPAPAALEYLTGTSPIFPKGHYDNAPTVPTADGKTRRDYGAVLPMCTGPYKLQEYKPGQSLTLVKNDQYWEGSPKGKPHIGKIVLRTIPDVDTQVSELMTGGIDWMWGVPPENAKLLAEQDNITVKSAPTMRMSFLSLDASGRSGDNPMKDIRVRRAVFYAIDRAALVKNLIGPGSVVQKSMCTMNQFGCTDKVPDYPYDPAKAKALLAEAGYPNGFDITFYAYRDRQYTEAVANYLRAVGIRTNIQFLQWGALRPIVVGGKAQLAHLTLGSNGMLDASASTSYYFKFTGDDYARDPQVRDWLETADTSTDPEKRKEYYAKALSRIQDQAYFVPLYTYGRTYAFNKDLDYPLTPDEMAHFYLARWK</sequence>
<dbReference type="Pfam" id="PF00496">
    <property type="entry name" value="SBP_bac_5"/>
    <property type="match status" value="1"/>
</dbReference>
<protein>
    <recommendedName>
        <fullName evidence="5">Solute-binding protein family 5 domain-containing protein</fullName>
    </recommendedName>
</protein>
<dbReference type="SUPFAM" id="SSF53850">
    <property type="entry name" value="Periplasmic binding protein-like II"/>
    <property type="match status" value="1"/>
</dbReference>
<dbReference type="PANTHER" id="PTHR30290">
    <property type="entry name" value="PERIPLASMIC BINDING COMPONENT OF ABC TRANSPORTER"/>
    <property type="match status" value="1"/>
</dbReference>
<dbReference type="PIRSF" id="PIRSF002741">
    <property type="entry name" value="MppA"/>
    <property type="match status" value="1"/>
</dbReference>
<keyword evidence="3 4" id="KW-0732">Signal</keyword>
<dbReference type="InterPro" id="IPR000914">
    <property type="entry name" value="SBP_5_dom"/>
</dbReference>
<comment type="caution">
    <text evidence="6">The sequence shown here is derived from an EMBL/GenBank/DDBJ whole genome shotgun (WGS) entry which is preliminary data.</text>
</comment>
<dbReference type="GO" id="GO:1904680">
    <property type="term" value="F:peptide transmembrane transporter activity"/>
    <property type="evidence" value="ECO:0007669"/>
    <property type="project" value="TreeGrafter"/>
</dbReference>
<dbReference type="AlphaFoldDB" id="A0A261SBU2"/>
<dbReference type="Gene3D" id="3.40.190.10">
    <property type="entry name" value="Periplasmic binding protein-like II"/>
    <property type="match status" value="1"/>
</dbReference>
<feature type="domain" description="Solute-binding protein family 5" evidence="5">
    <location>
        <begin position="73"/>
        <end position="438"/>
    </location>
</feature>
<dbReference type="InterPro" id="IPR039424">
    <property type="entry name" value="SBP_5"/>
</dbReference>
<dbReference type="InterPro" id="IPR023765">
    <property type="entry name" value="SBP_5_CS"/>
</dbReference>
<accession>A0A261SBU2</accession>
<dbReference type="GO" id="GO:0030288">
    <property type="term" value="C:outer membrane-bounded periplasmic space"/>
    <property type="evidence" value="ECO:0007669"/>
    <property type="project" value="UniProtKB-ARBA"/>
</dbReference>
<name>A0A261SBU2_9BORD</name>
<dbReference type="Proteomes" id="UP000216020">
    <property type="component" value="Unassembled WGS sequence"/>
</dbReference>
<dbReference type="PANTHER" id="PTHR30290:SF9">
    <property type="entry name" value="OLIGOPEPTIDE-BINDING PROTEIN APPA"/>
    <property type="match status" value="1"/>
</dbReference>
<evidence type="ECO:0000256" key="2">
    <source>
        <dbReference type="ARBA" id="ARBA00022448"/>
    </source>
</evidence>
<proteinExistence type="inferred from homology"/>
<evidence type="ECO:0000256" key="3">
    <source>
        <dbReference type="ARBA" id="ARBA00022729"/>
    </source>
</evidence>
<evidence type="ECO:0000256" key="1">
    <source>
        <dbReference type="ARBA" id="ARBA00005695"/>
    </source>
</evidence>